<accession>A0ABV3PG05</accession>
<proteinExistence type="predicted"/>
<evidence type="ECO:0000313" key="1">
    <source>
        <dbReference type="EMBL" id="MEW9304559.1"/>
    </source>
</evidence>
<reference evidence="1 2" key="1">
    <citation type="submission" date="2024-07" db="EMBL/GenBank/DDBJ databases">
        <title>Description of Labrys sedimenti sp. nov., isolated from a diclofenac-degrading enrichment culture.</title>
        <authorList>
            <person name="Tancsics A."/>
            <person name="Csepanyi A."/>
        </authorList>
    </citation>
    <scope>NUCLEOTIDE SEQUENCE [LARGE SCALE GENOMIC DNA]</scope>
    <source>
        <strain evidence="1 2">LMG 23578</strain>
    </source>
</reference>
<gene>
    <name evidence="1" type="ORF">ABXS05_03350</name>
</gene>
<sequence length="666" mass="69515">MSDVYKIGVQLALTGNMSAALAGIASQLIDIDNKTTSLMSKWEKLGTNLKLAVGGAVATGAGVGLLDGLGKLIDRGNDLVHVQQQLMGATQNQAQVAEATAVAWEKSAKYGLSVSSVLSDIKESRTVFGSTEHAIDFIDPLEKMRVVLNGMTEGSGNKAVEAVYNMARAGELKGLTSPDEFIRYFDGMTRAITASGGKVDPHAFMQATQYGKLASKGWSEEFYTKILPSMIQEAGPSTAGTQLMSLYGTVNQGRVTQRALELWEKLGLIEDPSKLMFDKQGNTKGFQPGAVQGTELFTRNPFEWAQTVLKPAIEKSLGHEIKPGDTDAINLLGGMFGNRNSAAAIAALLLEGQRIRKDAAITGQAKGLDAVDDLLGKDPKIAAANFKSAWDNLLTSLGSPLVQPAISAMNAMASVMKSMTAVAAAHPDAVKALGIGAAGAGGALAIGGTAAMSAAIWRTLFGSGGLNASAAALNTSAVMLQQAAVALGAKGVPGVGGAPGAPSAGKPWGSALGALLAYFGVEYADGKMGQLMNWLPHARTDYYGKAYDPEAEHSKGLGGRIDRLINDLPDKIAGDTPWYRRAFSDPKFWFNRDAMRSGMQNMGGAVAPPPPPPVNVNQQTQVKVQIGNQSIDAYILSVVTKAMAGFATSTPAQNTGSTMPAVDGGH</sequence>
<comment type="caution">
    <text evidence="1">The sequence shown here is derived from an EMBL/GenBank/DDBJ whole genome shotgun (WGS) entry which is preliminary data.</text>
</comment>
<evidence type="ECO:0008006" key="3">
    <source>
        <dbReference type="Google" id="ProtNLM"/>
    </source>
</evidence>
<protein>
    <recommendedName>
        <fullName evidence="3">Phage tail tape measure protein</fullName>
    </recommendedName>
</protein>
<evidence type="ECO:0000313" key="2">
    <source>
        <dbReference type="Proteomes" id="UP001555786"/>
    </source>
</evidence>
<dbReference type="Proteomes" id="UP001555786">
    <property type="component" value="Unassembled WGS sequence"/>
</dbReference>
<keyword evidence="2" id="KW-1185">Reference proteome</keyword>
<dbReference type="RefSeq" id="WP_367622917.1">
    <property type="nucleotide sequence ID" value="NZ_JBFNQD010000001.1"/>
</dbReference>
<dbReference type="EMBL" id="JBFNQD010000001">
    <property type="protein sequence ID" value="MEW9304559.1"/>
    <property type="molecule type" value="Genomic_DNA"/>
</dbReference>
<organism evidence="1 2">
    <name type="scientific">Labrys neptuniae</name>
    <dbReference type="NCBI Taxonomy" id="376174"/>
    <lineage>
        <taxon>Bacteria</taxon>
        <taxon>Pseudomonadati</taxon>
        <taxon>Pseudomonadota</taxon>
        <taxon>Alphaproteobacteria</taxon>
        <taxon>Hyphomicrobiales</taxon>
        <taxon>Xanthobacteraceae</taxon>
        <taxon>Labrys</taxon>
    </lineage>
</organism>
<name>A0ABV3PG05_9HYPH</name>